<dbReference type="GO" id="GO:0044718">
    <property type="term" value="P:siderophore transmembrane transport"/>
    <property type="evidence" value="ECO:0007669"/>
    <property type="project" value="TreeGrafter"/>
</dbReference>
<dbReference type="PANTHER" id="PTHR30069:SF29">
    <property type="entry name" value="HEMOGLOBIN AND HEMOGLOBIN-HAPTOGLOBIN-BINDING PROTEIN 1-RELATED"/>
    <property type="match status" value="1"/>
</dbReference>
<dbReference type="Proteomes" id="UP000063964">
    <property type="component" value="Chromosome"/>
</dbReference>
<dbReference type="InterPro" id="IPR010917">
    <property type="entry name" value="TonB_rcpt_CS"/>
</dbReference>
<feature type="signal peptide" evidence="13">
    <location>
        <begin position="1"/>
        <end position="23"/>
    </location>
</feature>
<feature type="domain" description="TonB-dependent receptor-like beta-barrel" evidence="14">
    <location>
        <begin position="213"/>
        <end position="636"/>
    </location>
</feature>
<feature type="chain" id="PRO_5007167248" evidence="13">
    <location>
        <begin position="24"/>
        <end position="663"/>
    </location>
</feature>
<dbReference type="PANTHER" id="PTHR30069">
    <property type="entry name" value="TONB-DEPENDENT OUTER MEMBRANE RECEPTOR"/>
    <property type="match status" value="1"/>
</dbReference>
<dbReference type="KEGG" id="doa:AXF15_04375"/>
<dbReference type="InterPro" id="IPR036942">
    <property type="entry name" value="Beta-barrel_TonB_sf"/>
</dbReference>
<organism evidence="16 17">
    <name type="scientific">Desulfomicrobium orale DSM 12838</name>
    <dbReference type="NCBI Taxonomy" id="888061"/>
    <lineage>
        <taxon>Bacteria</taxon>
        <taxon>Pseudomonadati</taxon>
        <taxon>Thermodesulfobacteriota</taxon>
        <taxon>Desulfovibrionia</taxon>
        <taxon>Desulfovibrionales</taxon>
        <taxon>Desulfomicrobiaceae</taxon>
        <taxon>Desulfomicrobium</taxon>
    </lineage>
</organism>
<keyword evidence="17" id="KW-1185">Reference proteome</keyword>
<keyword evidence="6 11" id="KW-0798">TonB box</keyword>
<sequence>MRSFWLCGACVLLAVLFGGPAFAAEKAGEGAFRLGEIEVVEQADGSPNVSVQRVTEETMRTFNTDTVDRAVNLLPGVTVSHVGARNEKMVYVRGFDLKHVPIYMDGIPIYVPYDGYPDLGRFTTFDLANITVSKGFASVLHGPNTMGGAINMVSKRPSEKFEAVTGLGVGSYTYNGYLNMGTNLGLWYVQAGLSHLNSDGFPLSRSFDSVPTENGGRRNNSYHQDSKGSLKVGFTPNSKDEYALTYAKQHGKKGTPPYAGESESISPRYWKWPYWDRESVYFNSETWFGEDVYAKTRLYYDVFENALESYDDASYSTMRKRSSFKSAYDDHTYGGSVELGLLAIPHNELRLAVHFKRDFHKELAPKTPDVHFQEDIFSVGLEDTINFTDSFYAIAGVGYDRVKTREAENLVGKTVTDFSRGSADAVNPQLGLFYKVGEAGLAHASVALKSRMPSIKDKFSYRMGRAIPNPDLDPERAVNYEIGYKHSFEERVTVEGNLFYSDVRDYILFKTVPDPDNPGKRISQNQNIGEVDMYGLELGVTARIFDPLRGGINYTWLEYENHTNDDELLDTPRHKIFAFLEYSPMERLSLLADMEYNSKRYSSTDGERVADGFTVFGLKGTYEFLDKKYLELGLNNAFDADYELSEGYPQAGRTWFANLRMEF</sequence>
<evidence type="ECO:0000256" key="11">
    <source>
        <dbReference type="RuleBase" id="RU003357"/>
    </source>
</evidence>
<gene>
    <name evidence="16" type="ORF">AXF15_04375</name>
</gene>
<keyword evidence="4 10" id="KW-0812">Transmembrane</keyword>
<evidence type="ECO:0000256" key="1">
    <source>
        <dbReference type="ARBA" id="ARBA00004571"/>
    </source>
</evidence>
<dbReference type="InterPro" id="IPR039426">
    <property type="entry name" value="TonB-dep_rcpt-like"/>
</dbReference>
<evidence type="ECO:0000256" key="6">
    <source>
        <dbReference type="ARBA" id="ARBA00023077"/>
    </source>
</evidence>
<dbReference type="EMBL" id="CP014230">
    <property type="protein sequence ID" value="AMD92421.1"/>
    <property type="molecule type" value="Genomic_DNA"/>
</dbReference>
<evidence type="ECO:0000256" key="12">
    <source>
        <dbReference type="SAM" id="MobiDB-lite"/>
    </source>
</evidence>
<dbReference type="STRING" id="888061.AXF15_04375"/>
<feature type="region of interest" description="Disordered" evidence="12">
    <location>
        <begin position="208"/>
        <end position="230"/>
    </location>
</feature>
<dbReference type="Gene3D" id="2.170.130.10">
    <property type="entry name" value="TonB-dependent receptor, plug domain"/>
    <property type="match status" value="1"/>
</dbReference>
<evidence type="ECO:0000256" key="10">
    <source>
        <dbReference type="PROSITE-ProRule" id="PRU01360"/>
    </source>
</evidence>
<feature type="domain" description="TonB-dependent receptor plug" evidence="15">
    <location>
        <begin position="49"/>
        <end position="149"/>
    </location>
</feature>
<evidence type="ECO:0000313" key="17">
    <source>
        <dbReference type="Proteomes" id="UP000063964"/>
    </source>
</evidence>
<evidence type="ECO:0000256" key="9">
    <source>
        <dbReference type="ARBA" id="ARBA00023237"/>
    </source>
</evidence>
<evidence type="ECO:0000259" key="15">
    <source>
        <dbReference type="Pfam" id="PF07715"/>
    </source>
</evidence>
<dbReference type="InterPro" id="IPR012910">
    <property type="entry name" value="Plug_dom"/>
</dbReference>
<keyword evidence="5 13" id="KW-0732">Signal</keyword>
<protein>
    <submittedName>
        <fullName evidence="16">Ligand-gated channel protein</fullName>
    </submittedName>
</protein>
<evidence type="ECO:0000256" key="3">
    <source>
        <dbReference type="ARBA" id="ARBA00022452"/>
    </source>
</evidence>
<evidence type="ECO:0000256" key="7">
    <source>
        <dbReference type="ARBA" id="ARBA00023136"/>
    </source>
</evidence>
<accession>A0A120KMX8</accession>
<name>A0A120KMX8_9BACT</name>
<evidence type="ECO:0000259" key="14">
    <source>
        <dbReference type="Pfam" id="PF00593"/>
    </source>
</evidence>
<keyword evidence="7 10" id="KW-0472">Membrane</keyword>
<evidence type="ECO:0000256" key="5">
    <source>
        <dbReference type="ARBA" id="ARBA00022729"/>
    </source>
</evidence>
<reference evidence="17" key="1">
    <citation type="submission" date="2016-02" db="EMBL/GenBank/DDBJ databases">
        <authorList>
            <person name="Holder M.E."/>
            <person name="Ajami N.J."/>
            <person name="Petrosino J.F."/>
        </authorList>
    </citation>
    <scope>NUCLEOTIDE SEQUENCE [LARGE SCALE GENOMIC DNA]</scope>
    <source>
        <strain evidence="17">DSM 12838</strain>
    </source>
</reference>
<comment type="similarity">
    <text evidence="10 11">Belongs to the TonB-dependent receptor family.</text>
</comment>
<dbReference type="SUPFAM" id="SSF56935">
    <property type="entry name" value="Porins"/>
    <property type="match status" value="1"/>
</dbReference>
<evidence type="ECO:0000256" key="13">
    <source>
        <dbReference type="SAM" id="SignalP"/>
    </source>
</evidence>
<feature type="compositionally biased region" description="Polar residues" evidence="12">
    <location>
        <begin position="208"/>
        <end position="223"/>
    </location>
</feature>
<keyword evidence="3 10" id="KW-1134">Transmembrane beta strand</keyword>
<evidence type="ECO:0000256" key="2">
    <source>
        <dbReference type="ARBA" id="ARBA00022448"/>
    </source>
</evidence>
<dbReference type="InterPro" id="IPR037066">
    <property type="entry name" value="Plug_dom_sf"/>
</dbReference>
<evidence type="ECO:0000313" key="16">
    <source>
        <dbReference type="EMBL" id="AMD92421.1"/>
    </source>
</evidence>
<dbReference type="InterPro" id="IPR000531">
    <property type="entry name" value="Beta-barrel_TonB"/>
</dbReference>
<dbReference type="PROSITE" id="PS01156">
    <property type="entry name" value="TONB_DEPENDENT_REC_2"/>
    <property type="match status" value="1"/>
</dbReference>
<dbReference type="GO" id="GO:0009279">
    <property type="term" value="C:cell outer membrane"/>
    <property type="evidence" value="ECO:0007669"/>
    <property type="project" value="UniProtKB-SubCell"/>
</dbReference>
<dbReference type="RefSeq" id="WP_066603814.1">
    <property type="nucleotide sequence ID" value="NZ_CP014230.1"/>
</dbReference>
<proteinExistence type="inferred from homology"/>
<keyword evidence="8" id="KW-0675">Receptor</keyword>
<evidence type="ECO:0000256" key="4">
    <source>
        <dbReference type="ARBA" id="ARBA00022692"/>
    </source>
</evidence>
<dbReference type="Gene3D" id="2.40.170.20">
    <property type="entry name" value="TonB-dependent receptor, beta-barrel domain"/>
    <property type="match status" value="1"/>
</dbReference>
<dbReference type="AlphaFoldDB" id="A0A120KMX8"/>
<dbReference type="Pfam" id="PF00593">
    <property type="entry name" value="TonB_dep_Rec_b-barrel"/>
    <property type="match status" value="1"/>
</dbReference>
<dbReference type="GO" id="GO:0015344">
    <property type="term" value="F:siderophore uptake transmembrane transporter activity"/>
    <property type="evidence" value="ECO:0007669"/>
    <property type="project" value="TreeGrafter"/>
</dbReference>
<dbReference type="Pfam" id="PF07715">
    <property type="entry name" value="Plug"/>
    <property type="match status" value="1"/>
</dbReference>
<evidence type="ECO:0000256" key="8">
    <source>
        <dbReference type="ARBA" id="ARBA00023170"/>
    </source>
</evidence>
<dbReference type="CDD" id="cd01347">
    <property type="entry name" value="ligand_gated_channel"/>
    <property type="match status" value="1"/>
</dbReference>
<comment type="subcellular location">
    <subcellularLocation>
        <location evidence="1 10">Cell outer membrane</location>
        <topology evidence="1 10">Multi-pass membrane protein</topology>
    </subcellularLocation>
</comment>
<dbReference type="OrthoDB" id="9800913at2"/>
<dbReference type="PROSITE" id="PS52016">
    <property type="entry name" value="TONB_DEPENDENT_REC_3"/>
    <property type="match status" value="1"/>
</dbReference>
<keyword evidence="9 10" id="KW-0998">Cell outer membrane</keyword>
<keyword evidence="2 10" id="KW-0813">Transport</keyword>